<dbReference type="AlphaFoldDB" id="A0A5B1B8F3"/>
<reference evidence="1 2" key="1">
    <citation type="submission" date="2019-09" db="EMBL/GenBank/DDBJ databases">
        <title>Report of infection by Mycobacterium simiae a patient suffering from pulmonary tuberculosis.</title>
        <authorList>
            <person name="Mohanty P.S."/>
            <person name="Bansal A.K."/>
            <person name="Singh H."/>
            <person name="Sharma S."/>
            <person name="Patil S.A."/>
            <person name="Upadhaya P."/>
            <person name="Singh P.K."/>
            <person name="Kumar D."/>
            <person name="Kumar S."/>
            <person name="Singh R.K."/>
            <person name="Chaudhary B."/>
        </authorList>
    </citation>
    <scope>NUCLEOTIDE SEQUENCE [LARGE SCALE GENOMIC DNA]</scope>
    <source>
        <strain evidence="1 2">JAL-560-SIM</strain>
    </source>
</reference>
<name>A0A5B1B8F3_MYCSI</name>
<dbReference type="EMBL" id="VTZN01000310">
    <property type="protein sequence ID" value="KAA1244085.1"/>
    <property type="molecule type" value="Genomic_DNA"/>
</dbReference>
<evidence type="ECO:0000313" key="2">
    <source>
        <dbReference type="Proteomes" id="UP000324701"/>
    </source>
</evidence>
<dbReference type="Proteomes" id="UP000324701">
    <property type="component" value="Unassembled WGS sequence"/>
</dbReference>
<evidence type="ECO:0000313" key="1">
    <source>
        <dbReference type="EMBL" id="KAA1244085.1"/>
    </source>
</evidence>
<comment type="caution">
    <text evidence="1">The sequence shown here is derived from an EMBL/GenBank/DDBJ whole genome shotgun (WGS) entry which is preliminary data.</text>
</comment>
<keyword evidence="2" id="KW-1185">Reference proteome</keyword>
<dbReference type="InterPro" id="IPR025447">
    <property type="entry name" value="DUF4192"/>
</dbReference>
<proteinExistence type="predicted"/>
<accession>A0A5B1B8F3</accession>
<gene>
    <name evidence="1" type="ORF">F0Q45_25160</name>
</gene>
<sequence length="308" mass="32712">MLGFAPTDSIVAIMLRDDPTHGLHVRCAIRFDVTVTTEEAAHFPATCSLRAADNAAAVLIAVCDQRHDGHARDLLNALRDALHTAGIRVLRRLYARDATEPGQWLDADTGDYGDTYPYTDSVLTAQLVHTGERVRASRAELEAEFGPLPPAPPVEVGDHGELVTSTARDIADAIAGAPTTSPTLATRAGIVITAHPALRDAMLCLAIDNPHAGADLWTHLGRRLRGRHRTEALTVAAACLVLARETVRAGIALDAALDEAEATHTPTPRLAVMLSTALRAGIPPSTLRHTLLDGLDRTAQPDPAPPAD</sequence>
<dbReference type="Pfam" id="PF13830">
    <property type="entry name" value="DUF4192"/>
    <property type="match status" value="1"/>
</dbReference>
<protein>
    <submittedName>
        <fullName evidence="1">DUF4192 family protein</fullName>
    </submittedName>
</protein>
<dbReference type="OrthoDB" id="4697259at2"/>
<organism evidence="1 2">
    <name type="scientific">Mycobacterium simiae</name>
    <name type="common">Mycobacterium habana</name>
    <dbReference type="NCBI Taxonomy" id="1784"/>
    <lineage>
        <taxon>Bacteria</taxon>
        <taxon>Bacillati</taxon>
        <taxon>Actinomycetota</taxon>
        <taxon>Actinomycetes</taxon>
        <taxon>Mycobacteriales</taxon>
        <taxon>Mycobacteriaceae</taxon>
        <taxon>Mycobacterium</taxon>
        <taxon>Mycobacterium simiae complex</taxon>
    </lineage>
</organism>